<gene>
    <name evidence="7" type="ORF">BHE16_00570</name>
</gene>
<dbReference type="GO" id="GO:0035435">
    <property type="term" value="P:phosphate ion transmembrane transport"/>
    <property type="evidence" value="ECO:0007669"/>
    <property type="project" value="TreeGrafter"/>
</dbReference>
<name>A0A1L2ZL67_9MICC</name>
<dbReference type="Pfam" id="PF07690">
    <property type="entry name" value="MFS_1"/>
    <property type="match status" value="1"/>
</dbReference>
<feature type="transmembrane region" description="Helical" evidence="5">
    <location>
        <begin position="179"/>
        <end position="197"/>
    </location>
</feature>
<evidence type="ECO:0000256" key="1">
    <source>
        <dbReference type="ARBA" id="ARBA00004651"/>
    </source>
</evidence>
<evidence type="ECO:0000313" key="8">
    <source>
        <dbReference type="Proteomes" id="UP000183530"/>
    </source>
</evidence>
<dbReference type="RefSeq" id="WP_071893236.1">
    <property type="nucleotide sequence ID" value="NZ_CP018135.1"/>
</dbReference>
<dbReference type="PROSITE" id="PS50850">
    <property type="entry name" value="MFS"/>
    <property type="match status" value="1"/>
</dbReference>
<dbReference type="InterPro" id="IPR020846">
    <property type="entry name" value="MFS_dom"/>
</dbReference>
<evidence type="ECO:0000256" key="2">
    <source>
        <dbReference type="ARBA" id="ARBA00022692"/>
    </source>
</evidence>
<dbReference type="Proteomes" id="UP000183530">
    <property type="component" value="Chromosome"/>
</dbReference>
<feature type="transmembrane region" description="Helical" evidence="5">
    <location>
        <begin position="300"/>
        <end position="317"/>
    </location>
</feature>
<accession>A0A1L2ZL67</accession>
<dbReference type="STRING" id="556325.BHE16_00570"/>
<evidence type="ECO:0000259" key="6">
    <source>
        <dbReference type="PROSITE" id="PS50850"/>
    </source>
</evidence>
<feature type="transmembrane region" description="Helical" evidence="5">
    <location>
        <begin position="84"/>
        <end position="106"/>
    </location>
</feature>
<feature type="domain" description="Major facilitator superfamily (MFS) profile" evidence="6">
    <location>
        <begin position="22"/>
        <end position="427"/>
    </location>
</feature>
<evidence type="ECO:0000256" key="4">
    <source>
        <dbReference type="ARBA" id="ARBA00023136"/>
    </source>
</evidence>
<dbReference type="CDD" id="cd06174">
    <property type="entry name" value="MFS"/>
    <property type="match status" value="1"/>
</dbReference>
<feature type="transmembrane region" description="Helical" evidence="5">
    <location>
        <begin position="232"/>
        <end position="253"/>
    </location>
</feature>
<keyword evidence="2 5" id="KW-0812">Transmembrane</keyword>
<evidence type="ECO:0000256" key="3">
    <source>
        <dbReference type="ARBA" id="ARBA00022989"/>
    </source>
</evidence>
<dbReference type="Gene3D" id="1.20.1250.20">
    <property type="entry name" value="MFS general substrate transporter like domains"/>
    <property type="match status" value="2"/>
</dbReference>
<dbReference type="KEGG" id="nae:BHE16_00570"/>
<dbReference type="GO" id="GO:0061513">
    <property type="term" value="F:glucose 6-phosphate:phosphate antiporter activity"/>
    <property type="evidence" value="ECO:0007669"/>
    <property type="project" value="TreeGrafter"/>
</dbReference>
<dbReference type="InterPro" id="IPR051337">
    <property type="entry name" value="OPA_Antiporter"/>
</dbReference>
<feature type="transmembrane region" description="Helical" evidence="5">
    <location>
        <begin position="356"/>
        <end position="381"/>
    </location>
</feature>
<dbReference type="AlphaFoldDB" id="A0A1L2ZL67"/>
<keyword evidence="8" id="KW-1185">Reference proteome</keyword>
<feature type="transmembrane region" description="Helical" evidence="5">
    <location>
        <begin position="21"/>
        <end position="40"/>
    </location>
</feature>
<dbReference type="PANTHER" id="PTHR43826">
    <property type="entry name" value="GLUCOSE-6-PHOSPHATE EXCHANGER SLC37A4"/>
    <property type="match status" value="1"/>
</dbReference>
<comment type="subcellular location">
    <subcellularLocation>
        <location evidence="1">Cell membrane</location>
        <topology evidence="1">Multi-pass membrane protein</topology>
    </subcellularLocation>
</comment>
<keyword evidence="4 5" id="KW-0472">Membrane</keyword>
<feature type="transmembrane region" description="Helical" evidence="5">
    <location>
        <begin position="323"/>
        <end position="344"/>
    </location>
</feature>
<dbReference type="EMBL" id="CP018135">
    <property type="protein sequence ID" value="APF39762.1"/>
    <property type="molecule type" value="Genomic_DNA"/>
</dbReference>
<dbReference type="InterPro" id="IPR011701">
    <property type="entry name" value="MFS"/>
</dbReference>
<evidence type="ECO:0000313" key="7">
    <source>
        <dbReference type="EMBL" id="APF39762.1"/>
    </source>
</evidence>
<feature type="transmembrane region" description="Helical" evidence="5">
    <location>
        <begin position="265"/>
        <end position="288"/>
    </location>
</feature>
<proteinExistence type="predicted"/>
<dbReference type="GO" id="GO:0005886">
    <property type="term" value="C:plasma membrane"/>
    <property type="evidence" value="ECO:0007669"/>
    <property type="project" value="UniProtKB-SubCell"/>
</dbReference>
<reference evidence="7 8" key="1">
    <citation type="submission" date="2016-11" db="EMBL/GenBank/DDBJ databases">
        <title>Genome sequencing of Zhihengliuella aestuarii B18 antagonistic to Plasmodiophora brassicae.</title>
        <authorList>
            <person name="Luo Y."/>
        </authorList>
    </citation>
    <scope>NUCLEOTIDE SEQUENCE [LARGE SCALE GENOMIC DNA]</scope>
    <source>
        <strain evidence="7 8">B18</strain>
    </source>
</reference>
<protein>
    <submittedName>
        <fullName evidence="7">MFS transporter</fullName>
    </submittedName>
</protein>
<feature type="transmembrane region" description="Helical" evidence="5">
    <location>
        <begin position="52"/>
        <end position="72"/>
    </location>
</feature>
<dbReference type="OrthoDB" id="4332123at2"/>
<evidence type="ECO:0000256" key="5">
    <source>
        <dbReference type="SAM" id="Phobius"/>
    </source>
</evidence>
<organism evidence="7 8">
    <name type="scientific">Neomicrococcus aestuarii</name>
    <dbReference type="NCBI Taxonomy" id="556325"/>
    <lineage>
        <taxon>Bacteria</taxon>
        <taxon>Bacillati</taxon>
        <taxon>Actinomycetota</taxon>
        <taxon>Actinomycetes</taxon>
        <taxon>Micrococcales</taxon>
        <taxon>Micrococcaceae</taxon>
        <taxon>Neomicrococcus</taxon>
    </lineage>
</organism>
<keyword evidence="3 5" id="KW-1133">Transmembrane helix</keyword>
<dbReference type="InterPro" id="IPR036259">
    <property type="entry name" value="MFS_trans_sf"/>
</dbReference>
<dbReference type="PANTHER" id="PTHR43826:SF3">
    <property type="entry name" value="GLUCOSE-6-PHOSPHATE EXCHANGER SLC37A4"/>
    <property type="match status" value="1"/>
</dbReference>
<feature type="transmembrane region" description="Helical" evidence="5">
    <location>
        <begin position="401"/>
        <end position="422"/>
    </location>
</feature>
<dbReference type="SUPFAM" id="SSF103473">
    <property type="entry name" value="MFS general substrate transporter"/>
    <property type="match status" value="1"/>
</dbReference>
<sequence>MSTSSSSSSAPRKYLDTKTSWIVWSAGVFAYIVAVTQRTSFGVAGLDATERFAATASILSIFTVLQYLVYAGMQIPVGIMVDRYGSRLMIGVGATLMFAGQAVLAFAEQVSLGYLGRVLVGAGDAMTFISVLRLLPAWFSHKRIPVLNQVTSMVGQAGQLLSLVPFAAVLHTFGWTPSFVSLAALSLLAVILSFSLIRDMPPEIRALRTAAGPRLKVTTMLSLAVKEPATRLGFWTHMTTSFSLHVVLMAWGYPFLIEGQGLDPAVASGLLSIFVIMGFLAGPVVGALTARYPVRRSTMALTGIFFSMLCWAVLLSLPGPAPLWLLILLFAALAAGGPMSMIGFDFARGFNPPNVIGTATGVVNVGGFLGALLTIGAIGVVLDMVREASGPNAPLYTLDGFRIAFAVQFIPYLVGVFFMLLLRKKVRARMEAEDGLAIRPLHRAIIENYWSGRKRKNGDI</sequence>